<dbReference type="Proteomes" id="UP001221898">
    <property type="component" value="Unassembled WGS sequence"/>
</dbReference>
<evidence type="ECO:0000313" key="1">
    <source>
        <dbReference type="EMBL" id="KAJ8413034.1"/>
    </source>
</evidence>
<evidence type="ECO:0000313" key="2">
    <source>
        <dbReference type="Proteomes" id="UP001221898"/>
    </source>
</evidence>
<dbReference type="AlphaFoldDB" id="A0AAD7T237"/>
<sequence>MGIFVRDGAPRLGRARARLGAESRCPRLDVAQCVFHREISDHRAKACLGGPSHFHACRICRRRMRQARWRLSPSAAGRSQAKAGSTRATIKAPFFKRFYSLLREDDVAGTDVSRP</sequence>
<accession>A0AAD7T237</accession>
<keyword evidence="2" id="KW-1185">Reference proteome</keyword>
<proteinExistence type="predicted"/>
<reference evidence="1" key="1">
    <citation type="journal article" date="2023" name="Science">
        <title>Genome structures resolve the early diversification of teleost fishes.</title>
        <authorList>
            <person name="Parey E."/>
            <person name="Louis A."/>
            <person name="Montfort J."/>
            <person name="Bouchez O."/>
            <person name="Roques C."/>
            <person name="Iampietro C."/>
            <person name="Lluch J."/>
            <person name="Castinel A."/>
            <person name="Donnadieu C."/>
            <person name="Desvignes T."/>
            <person name="Floi Bucao C."/>
            <person name="Jouanno E."/>
            <person name="Wen M."/>
            <person name="Mejri S."/>
            <person name="Dirks R."/>
            <person name="Jansen H."/>
            <person name="Henkel C."/>
            <person name="Chen W.J."/>
            <person name="Zahm M."/>
            <person name="Cabau C."/>
            <person name="Klopp C."/>
            <person name="Thompson A.W."/>
            <person name="Robinson-Rechavi M."/>
            <person name="Braasch I."/>
            <person name="Lecointre G."/>
            <person name="Bobe J."/>
            <person name="Postlethwait J.H."/>
            <person name="Berthelot C."/>
            <person name="Roest Crollius H."/>
            <person name="Guiguen Y."/>
        </authorList>
    </citation>
    <scope>NUCLEOTIDE SEQUENCE</scope>
    <source>
        <strain evidence="1">NC1722</strain>
    </source>
</reference>
<dbReference type="EMBL" id="JAINUG010000017">
    <property type="protein sequence ID" value="KAJ8413034.1"/>
    <property type="molecule type" value="Genomic_DNA"/>
</dbReference>
<gene>
    <name evidence="1" type="ORF">AAFF_G00106160</name>
</gene>
<comment type="caution">
    <text evidence="1">The sequence shown here is derived from an EMBL/GenBank/DDBJ whole genome shotgun (WGS) entry which is preliminary data.</text>
</comment>
<organism evidence="1 2">
    <name type="scientific">Aldrovandia affinis</name>
    <dbReference type="NCBI Taxonomy" id="143900"/>
    <lineage>
        <taxon>Eukaryota</taxon>
        <taxon>Metazoa</taxon>
        <taxon>Chordata</taxon>
        <taxon>Craniata</taxon>
        <taxon>Vertebrata</taxon>
        <taxon>Euteleostomi</taxon>
        <taxon>Actinopterygii</taxon>
        <taxon>Neopterygii</taxon>
        <taxon>Teleostei</taxon>
        <taxon>Notacanthiformes</taxon>
        <taxon>Halosauridae</taxon>
        <taxon>Aldrovandia</taxon>
    </lineage>
</organism>
<protein>
    <submittedName>
        <fullName evidence="1">Uncharacterized protein</fullName>
    </submittedName>
</protein>
<name>A0AAD7T237_9TELE</name>